<dbReference type="PANTHER" id="PTHR40394">
    <property type="entry name" value="LIPOPROTEIN-RELATED"/>
    <property type="match status" value="1"/>
</dbReference>
<accession>A0ABU5EDJ8</accession>
<evidence type="ECO:0000313" key="7">
    <source>
        <dbReference type="Proteomes" id="UP001279642"/>
    </source>
</evidence>
<evidence type="ECO:0000256" key="2">
    <source>
        <dbReference type="ARBA" id="ARBA00022723"/>
    </source>
</evidence>
<comment type="caution">
    <text evidence="6">The sequence shown here is derived from an EMBL/GenBank/DDBJ whole genome shotgun (WGS) entry which is preliminary data.</text>
</comment>
<dbReference type="RefSeq" id="WP_320509489.1">
    <property type="nucleotide sequence ID" value="NZ_JAXCLW010000004.1"/>
</dbReference>
<keyword evidence="3 4" id="KW-0408">Iron</keyword>
<protein>
    <submittedName>
        <fullName evidence="6">Cytochrome c</fullName>
    </submittedName>
</protein>
<sequence length="179" mass="19633">MRGALLLGFVLLALAGCDEMSHQPKYDSYERSKLFADGKSMQAPPAGSIGRDDPALLAALRQQPQMSRQLVERGRERFNIYCVPCHDQAGYGNGTVANRGFPHPPSFHIDRLRQASPAYFVDVITHGHGVMYAYAGRVAPADRWAIAAYIQALQLSQNAPVDNLSPAERERVEKADAAP</sequence>
<name>A0ABU5EDJ8_9PROT</name>
<dbReference type="EMBL" id="JAXCLW010000004">
    <property type="protein sequence ID" value="MDY0884425.1"/>
    <property type="molecule type" value="Genomic_DNA"/>
</dbReference>
<dbReference type="InterPro" id="IPR036909">
    <property type="entry name" value="Cyt_c-like_dom_sf"/>
</dbReference>
<dbReference type="Pfam" id="PF13442">
    <property type="entry name" value="Cytochrome_CBB3"/>
    <property type="match status" value="1"/>
</dbReference>
<feature type="domain" description="Cytochrome c" evidence="5">
    <location>
        <begin position="69"/>
        <end position="154"/>
    </location>
</feature>
<evidence type="ECO:0000256" key="4">
    <source>
        <dbReference type="PROSITE-ProRule" id="PRU00433"/>
    </source>
</evidence>
<dbReference type="PANTHER" id="PTHR40394:SF2">
    <property type="entry name" value="QUINOL:CYTOCHROME C OXIDOREDUCTASE MEMBRANE PROTEIN"/>
    <property type="match status" value="1"/>
</dbReference>
<dbReference type="PROSITE" id="PS51007">
    <property type="entry name" value="CYTC"/>
    <property type="match status" value="1"/>
</dbReference>
<gene>
    <name evidence="6" type="ORF">SMD27_16395</name>
</gene>
<reference evidence="6 7" key="1">
    <citation type="journal article" date="2016" name="Antonie Van Leeuwenhoek">
        <title>Dongia soli sp. nov., isolated from soil from Dokdo, Korea.</title>
        <authorList>
            <person name="Kim D.U."/>
            <person name="Lee H."/>
            <person name="Kim H."/>
            <person name="Kim S.G."/>
            <person name="Ka J.O."/>
        </authorList>
    </citation>
    <scope>NUCLEOTIDE SEQUENCE [LARGE SCALE GENOMIC DNA]</scope>
    <source>
        <strain evidence="6 7">D78</strain>
    </source>
</reference>
<keyword evidence="7" id="KW-1185">Reference proteome</keyword>
<keyword evidence="1 4" id="KW-0349">Heme</keyword>
<proteinExistence type="predicted"/>
<evidence type="ECO:0000256" key="1">
    <source>
        <dbReference type="ARBA" id="ARBA00022617"/>
    </source>
</evidence>
<keyword evidence="2 4" id="KW-0479">Metal-binding</keyword>
<dbReference type="PROSITE" id="PS51257">
    <property type="entry name" value="PROKAR_LIPOPROTEIN"/>
    <property type="match status" value="1"/>
</dbReference>
<dbReference type="InterPro" id="IPR009056">
    <property type="entry name" value="Cyt_c-like_dom"/>
</dbReference>
<dbReference type="SUPFAM" id="SSF46626">
    <property type="entry name" value="Cytochrome c"/>
    <property type="match status" value="1"/>
</dbReference>
<evidence type="ECO:0000259" key="5">
    <source>
        <dbReference type="PROSITE" id="PS51007"/>
    </source>
</evidence>
<organism evidence="6 7">
    <name type="scientific">Dongia soli</name>
    <dbReference type="NCBI Taxonomy" id="600628"/>
    <lineage>
        <taxon>Bacteria</taxon>
        <taxon>Pseudomonadati</taxon>
        <taxon>Pseudomonadota</taxon>
        <taxon>Alphaproteobacteria</taxon>
        <taxon>Rhodospirillales</taxon>
        <taxon>Dongiaceae</taxon>
        <taxon>Dongia</taxon>
    </lineage>
</organism>
<dbReference type="Proteomes" id="UP001279642">
    <property type="component" value="Unassembled WGS sequence"/>
</dbReference>
<evidence type="ECO:0000313" key="6">
    <source>
        <dbReference type="EMBL" id="MDY0884425.1"/>
    </source>
</evidence>
<dbReference type="Gene3D" id="1.10.760.10">
    <property type="entry name" value="Cytochrome c-like domain"/>
    <property type="match status" value="1"/>
</dbReference>
<evidence type="ECO:0000256" key="3">
    <source>
        <dbReference type="ARBA" id="ARBA00023004"/>
    </source>
</evidence>